<feature type="compositionally biased region" description="Basic and acidic residues" evidence="1">
    <location>
        <begin position="16"/>
        <end position="31"/>
    </location>
</feature>
<feature type="compositionally biased region" description="Acidic residues" evidence="1">
    <location>
        <begin position="562"/>
        <end position="571"/>
    </location>
</feature>
<sequence>MVLLTYQSAPPTCNGKGEKEPVENETDKSDGPKTAYIDKLYKFKDENAYEEKCDLFFICHDGEVPAHRLVISNASKYIMAMQNDQPPWYPVYISVPDLNTEIVQTLVQLAYTGQMNIPPSTTSDDLLDAMQALGWVHTDALTATYTDSANPLNDEDVGSPLNKSRDSVETIIKLNFPSNPKPEADTSEDEGGMEIDVPDLPMSDEDDSKVENNVATDTKKGAGRRPNRRITKPAVSKQDTPKSNNVKKKKPVSESPTIEPPVTPAKAETRRRGGRKNVEDETDGVTNSQVSTEAPSSAASSPEAVRSRTRTIRKPKKFEDSIVLTPTKRKDSPTKSPTKSSTNDSKSKAQSEELSNNLTPRRNATNKALKPAEKAKNAAPAAPSTSRTRRSTSASSESKDTPKNSLITSYFTKRSPRRSDDFSPSGSTDETKVENHEKPTEKEKVQNSEVQDTSSSRVRRTASKDTKKMEDVTAEDSGNTATLRKRAKSTASNKSEKDTIQEESKQGGSTETTNKTLPRRKRNFQESSDSTAADGTMNPTRRGRRTSTISTASSKEIATEGNMEDVAENSVEESSRKKRNRPE</sequence>
<evidence type="ECO:0000259" key="2">
    <source>
        <dbReference type="PROSITE" id="PS50097"/>
    </source>
</evidence>
<gene>
    <name evidence="3" type="ORF">ODALV1_LOCUS27233</name>
</gene>
<dbReference type="Gene3D" id="3.30.710.10">
    <property type="entry name" value="Potassium Channel Kv1.1, Chain A"/>
    <property type="match status" value="1"/>
</dbReference>
<evidence type="ECO:0000313" key="4">
    <source>
        <dbReference type="Proteomes" id="UP001642540"/>
    </source>
</evidence>
<dbReference type="Proteomes" id="UP001642540">
    <property type="component" value="Unassembled WGS sequence"/>
</dbReference>
<organism evidence="3 4">
    <name type="scientific">Orchesella dallaii</name>
    <dbReference type="NCBI Taxonomy" id="48710"/>
    <lineage>
        <taxon>Eukaryota</taxon>
        <taxon>Metazoa</taxon>
        <taxon>Ecdysozoa</taxon>
        <taxon>Arthropoda</taxon>
        <taxon>Hexapoda</taxon>
        <taxon>Collembola</taxon>
        <taxon>Entomobryomorpha</taxon>
        <taxon>Entomobryoidea</taxon>
        <taxon>Orchesellidae</taxon>
        <taxon>Orchesellinae</taxon>
        <taxon>Orchesella</taxon>
    </lineage>
</organism>
<feature type="compositionally biased region" description="Low complexity" evidence="1">
    <location>
        <begin position="334"/>
        <end position="344"/>
    </location>
</feature>
<dbReference type="CDD" id="cd18315">
    <property type="entry name" value="BTB_POZ_BAB-like"/>
    <property type="match status" value="1"/>
</dbReference>
<feature type="compositionally biased region" description="Polar residues" evidence="1">
    <location>
        <begin position="352"/>
        <end position="366"/>
    </location>
</feature>
<evidence type="ECO:0000313" key="3">
    <source>
        <dbReference type="EMBL" id="CAL8138138.1"/>
    </source>
</evidence>
<dbReference type="InterPro" id="IPR011333">
    <property type="entry name" value="SKP1/BTB/POZ_sf"/>
</dbReference>
<proteinExistence type="predicted"/>
<dbReference type="Pfam" id="PF00651">
    <property type="entry name" value="BTB"/>
    <property type="match status" value="1"/>
</dbReference>
<protein>
    <recommendedName>
        <fullName evidence="2">BTB domain-containing protein</fullName>
    </recommendedName>
</protein>
<reference evidence="3 4" key="1">
    <citation type="submission" date="2024-08" db="EMBL/GenBank/DDBJ databases">
        <authorList>
            <person name="Cucini C."/>
            <person name="Frati F."/>
        </authorList>
    </citation>
    <scope>NUCLEOTIDE SEQUENCE [LARGE SCALE GENOMIC DNA]</scope>
</reference>
<feature type="compositionally biased region" description="Basic residues" evidence="1">
    <location>
        <begin position="221"/>
        <end position="231"/>
    </location>
</feature>
<feature type="compositionally biased region" description="Acidic residues" evidence="1">
    <location>
        <begin position="185"/>
        <end position="208"/>
    </location>
</feature>
<feature type="region of interest" description="Disordered" evidence="1">
    <location>
        <begin position="1"/>
        <end position="31"/>
    </location>
</feature>
<feature type="region of interest" description="Disordered" evidence="1">
    <location>
        <begin position="146"/>
        <end position="165"/>
    </location>
</feature>
<comment type="caution">
    <text evidence="3">The sequence shown here is derived from an EMBL/GenBank/DDBJ whole genome shotgun (WGS) entry which is preliminary data.</text>
</comment>
<name>A0ABP1RXB4_9HEXA</name>
<feature type="compositionally biased region" description="Polar residues" evidence="1">
    <location>
        <begin position="1"/>
        <end position="11"/>
    </location>
</feature>
<feature type="compositionally biased region" description="Basic residues" evidence="1">
    <location>
        <begin position="307"/>
        <end position="316"/>
    </location>
</feature>
<dbReference type="EMBL" id="CAXLJM020000122">
    <property type="protein sequence ID" value="CAL8138138.1"/>
    <property type="molecule type" value="Genomic_DNA"/>
</dbReference>
<dbReference type="SMART" id="SM00225">
    <property type="entry name" value="BTB"/>
    <property type="match status" value="1"/>
</dbReference>
<keyword evidence="4" id="KW-1185">Reference proteome</keyword>
<evidence type="ECO:0000256" key="1">
    <source>
        <dbReference type="SAM" id="MobiDB-lite"/>
    </source>
</evidence>
<feature type="compositionally biased region" description="Basic and acidic residues" evidence="1">
    <location>
        <begin position="267"/>
        <end position="279"/>
    </location>
</feature>
<feature type="compositionally biased region" description="Low complexity" evidence="1">
    <location>
        <begin position="377"/>
        <end position="396"/>
    </location>
</feature>
<dbReference type="PROSITE" id="PS50097">
    <property type="entry name" value="BTB"/>
    <property type="match status" value="1"/>
</dbReference>
<feature type="domain" description="BTB" evidence="2">
    <location>
        <begin position="53"/>
        <end position="119"/>
    </location>
</feature>
<feature type="region of interest" description="Disordered" evidence="1">
    <location>
        <begin position="171"/>
        <end position="583"/>
    </location>
</feature>
<dbReference type="InterPro" id="IPR000210">
    <property type="entry name" value="BTB/POZ_dom"/>
</dbReference>
<feature type="compositionally biased region" description="Polar residues" evidence="1">
    <location>
        <begin position="506"/>
        <end position="516"/>
    </location>
</feature>
<accession>A0ABP1RXB4</accession>
<feature type="compositionally biased region" description="Polar residues" evidence="1">
    <location>
        <begin position="525"/>
        <end position="539"/>
    </location>
</feature>
<feature type="compositionally biased region" description="Basic and acidic residues" evidence="1">
    <location>
        <begin position="429"/>
        <end position="446"/>
    </location>
</feature>
<feature type="compositionally biased region" description="Basic and acidic residues" evidence="1">
    <location>
        <begin position="494"/>
        <end position="505"/>
    </location>
</feature>
<feature type="compositionally biased region" description="Polar residues" evidence="1">
    <location>
        <begin position="403"/>
        <end position="412"/>
    </location>
</feature>
<feature type="compositionally biased region" description="Polar residues" evidence="1">
    <location>
        <begin position="447"/>
        <end position="456"/>
    </location>
</feature>
<feature type="compositionally biased region" description="Basic and acidic residues" evidence="1">
    <location>
        <begin position="462"/>
        <end position="471"/>
    </location>
</feature>
<feature type="compositionally biased region" description="Low complexity" evidence="1">
    <location>
        <begin position="290"/>
        <end position="304"/>
    </location>
</feature>
<dbReference type="SUPFAM" id="SSF54695">
    <property type="entry name" value="POZ domain"/>
    <property type="match status" value="1"/>
</dbReference>